<dbReference type="InterPro" id="IPR000683">
    <property type="entry name" value="Gfo/Idh/MocA-like_OxRdtase_N"/>
</dbReference>
<dbReference type="Gene3D" id="3.30.360.10">
    <property type="entry name" value="Dihydrodipicolinate Reductase, domain 2"/>
    <property type="match status" value="1"/>
</dbReference>
<dbReference type="GO" id="GO:0000166">
    <property type="term" value="F:nucleotide binding"/>
    <property type="evidence" value="ECO:0007669"/>
    <property type="project" value="InterPro"/>
</dbReference>
<gene>
    <name evidence="4" type="ORF">SAMN06265355_11750</name>
</gene>
<dbReference type="Gene3D" id="3.40.50.720">
    <property type="entry name" value="NAD(P)-binding Rossmann-like Domain"/>
    <property type="match status" value="1"/>
</dbReference>
<dbReference type="PANTHER" id="PTHR43708:SF5">
    <property type="entry name" value="CONSERVED EXPRESSED OXIDOREDUCTASE (EUROFUNG)-RELATED"/>
    <property type="match status" value="1"/>
</dbReference>
<dbReference type="SUPFAM" id="SSF51735">
    <property type="entry name" value="NAD(P)-binding Rossmann-fold domains"/>
    <property type="match status" value="1"/>
</dbReference>
<dbReference type="GO" id="GO:0016491">
    <property type="term" value="F:oxidoreductase activity"/>
    <property type="evidence" value="ECO:0007669"/>
    <property type="project" value="UniProtKB-KW"/>
</dbReference>
<evidence type="ECO:0000313" key="5">
    <source>
        <dbReference type="Proteomes" id="UP000198420"/>
    </source>
</evidence>
<evidence type="ECO:0000259" key="3">
    <source>
        <dbReference type="Pfam" id="PF01408"/>
    </source>
</evidence>
<proteinExistence type="inferred from homology"/>
<accession>A0A239EFB3</accession>
<organism evidence="4 5">
    <name type="scientific">Actinomadura mexicana</name>
    <dbReference type="NCBI Taxonomy" id="134959"/>
    <lineage>
        <taxon>Bacteria</taxon>
        <taxon>Bacillati</taxon>
        <taxon>Actinomycetota</taxon>
        <taxon>Actinomycetes</taxon>
        <taxon>Streptosporangiales</taxon>
        <taxon>Thermomonosporaceae</taxon>
        <taxon>Actinomadura</taxon>
    </lineage>
</organism>
<evidence type="ECO:0000256" key="2">
    <source>
        <dbReference type="ARBA" id="ARBA00023002"/>
    </source>
</evidence>
<dbReference type="EMBL" id="FZNP01000017">
    <property type="protein sequence ID" value="SNS43307.1"/>
    <property type="molecule type" value="Genomic_DNA"/>
</dbReference>
<comment type="similarity">
    <text evidence="1">Belongs to the Gfo/Idh/MocA family.</text>
</comment>
<dbReference type="PANTHER" id="PTHR43708">
    <property type="entry name" value="CONSERVED EXPRESSED OXIDOREDUCTASE (EUROFUNG)"/>
    <property type="match status" value="1"/>
</dbReference>
<reference evidence="5" key="1">
    <citation type="submission" date="2017-06" db="EMBL/GenBank/DDBJ databases">
        <authorList>
            <person name="Varghese N."/>
            <person name="Submissions S."/>
        </authorList>
    </citation>
    <scope>NUCLEOTIDE SEQUENCE [LARGE SCALE GENOMIC DNA]</scope>
    <source>
        <strain evidence="5">DSM 44485</strain>
    </source>
</reference>
<dbReference type="OrthoDB" id="3251785at2"/>
<keyword evidence="5" id="KW-1185">Reference proteome</keyword>
<sequence>MRSRLTVDVVGCGEIAQIMHLPFLLERSDVCTVRAVCERDPHVLKGVAERFGVAAAFTDHREMLENAPADVLVVLTSGDHAPLIHDALDAGMDVFVEKPLCYSTRDAHEIARRAKELGRTVMVGYSRLFDTAFDALREAVSGEPGPVYLRAEAALPMDYYYRAHLDVVRPLDWTPPPAAAPQWGGSWEYLRGEVLFNLAIHEVYCLRVLTGVNRPELLTASEVLDRRGVEVTWRNGDDLHVGMSVLTLDTIAGGYVEEFRAVTASRTHVLEYPSIYLKHVPARLTTTGLRGDALVTESSLGSYVSPFKAELDHFFDVLLDGRPCLSPAEDAAHDVETLNRVWAAAKDRREGPDLR</sequence>
<keyword evidence="2" id="KW-0560">Oxidoreductase</keyword>
<dbReference type="Pfam" id="PF01408">
    <property type="entry name" value="GFO_IDH_MocA"/>
    <property type="match status" value="1"/>
</dbReference>
<dbReference type="AlphaFoldDB" id="A0A239EFB3"/>
<evidence type="ECO:0000256" key="1">
    <source>
        <dbReference type="ARBA" id="ARBA00010928"/>
    </source>
</evidence>
<name>A0A239EFB3_9ACTN</name>
<dbReference type="InterPro" id="IPR051317">
    <property type="entry name" value="Gfo/Idh/MocA_oxidoreduct"/>
</dbReference>
<evidence type="ECO:0000313" key="4">
    <source>
        <dbReference type="EMBL" id="SNS43307.1"/>
    </source>
</evidence>
<dbReference type="InterPro" id="IPR036291">
    <property type="entry name" value="NAD(P)-bd_dom_sf"/>
</dbReference>
<dbReference type="Proteomes" id="UP000198420">
    <property type="component" value="Unassembled WGS sequence"/>
</dbReference>
<protein>
    <submittedName>
        <fullName evidence="4">Predicted dehydrogenase</fullName>
    </submittedName>
</protein>
<feature type="domain" description="Gfo/Idh/MocA-like oxidoreductase N-terminal" evidence="3">
    <location>
        <begin position="7"/>
        <end position="125"/>
    </location>
</feature>
<dbReference type="RefSeq" id="WP_089315780.1">
    <property type="nucleotide sequence ID" value="NZ_FZNP01000017.1"/>
</dbReference>